<name>A0ABR2GQL2_9EUKA</name>
<organism evidence="1 2">
    <name type="scientific">Tritrichomonas musculus</name>
    <dbReference type="NCBI Taxonomy" id="1915356"/>
    <lineage>
        <taxon>Eukaryota</taxon>
        <taxon>Metamonada</taxon>
        <taxon>Parabasalia</taxon>
        <taxon>Tritrichomonadida</taxon>
        <taxon>Tritrichomonadidae</taxon>
        <taxon>Tritrichomonas</taxon>
    </lineage>
</organism>
<sequence length="425" mass="48878">MKSSFDMKAKSRKITDFEKNFITSNERCQFAVKVSSPSYIPKIIKNLEHYILGFHLKLEDLNLVYHDDPIYIHSIPKSASNTREACDYMDSIKYDYKDKFAIIGANDDTVAISVSHLICDGGFFIDIYDKLLLDDPIQMKSYYPITTNDTFPQELSKITKSDIDEHQKWTQKLTFLNWSSNYQELQKKYDDKVDCKYYPIEIPVKESQFYKSNVKLTDLYMTSLSLSIMSLNGRMHSNFGISNCINLRQYLPAGKKDISNTQNTAEFSVLANNVDFKMTIRDLANSYRSDLSTKMHDGKTPFTSYMSISADGYIQENKKACFPELSNIGRFKVNDGFSNVITDMWIQQTMRAKFAEIVIGLLAFSKDKFGENTIVARLQQPVTVVNDNDAALLMKSIVHMIKDVPVDVTIQEAYDELRRFQSKNV</sequence>
<evidence type="ECO:0000313" key="2">
    <source>
        <dbReference type="Proteomes" id="UP001470230"/>
    </source>
</evidence>
<gene>
    <name evidence="1" type="ORF">M9Y10_039829</name>
</gene>
<accession>A0ABR2GQL2</accession>
<comment type="caution">
    <text evidence="1">The sequence shown here is derived from an EMBL/GenBank/DDBJ whole genome shotgun (WGS) entry which is preliminary data.</text>
</comment>
<evidence type="ECO:0000313" key="1">
    <source>
        <dbReference type="EMBL" id="KAK8836197.1"/>
    </source>
</evidence>
<keyword evidence="2" id="KW-1185">Reference proteome</keyword>
<dbReference type="Proteomes" id="UP001470230">
    <property type="component" value="Unassembled WGS sequence"/>
</dbReference>
<dbReference type="EMBL" id="JAPFFF010000067">
    <property type="protein sequence ID" value="KAK8836197.1"/>
    <property type="molecule type" value="Genomic_DNA"/>
</dbReference>
<reference evidence="1 2" key="1">
    <citation type="submission" date="2024-04" db="EMBL/GenBank/DDBJ databases">
        <title>Tritrichomonas musculus Genome.</title>
        <authorList>
            <person name="Alves-Ferreira E."/>
            <person name="Grigg M."/>
            <person name="Lorenzi H."/>
            <person name="Galac M."/>
        </authorList>
    </citation>
    <scope>NUCLEOTIDE SEQUENCE [LARGE SCALE GENOMIC DNA]</scope>
    <source>
        <strain evidence="1 2">EAF2021</strain>
    </source>
</reference>
<protein>
    <recommendedName>
        <fullName evidence="3">Condensation domain-containing protein</fullName>
    </recommendedName>
</protein>
<evidence type="ECO:0008006" key="3">
    <source>
        <dbReference type="Google" id="ProtNLM"/>
    </source>
</evidence>
<proteinExistence type="predicted"/>